<feature type="binding site" evidence="9">
    <location>
        <position position="147"/>
    </location>
    <ligand>
        <name>4-amino-2-methyl-5-(diphosphooxymethyl)pyrimidine</name>
        <dbReference type="ChEBI" id="CHEBI:57841"/>
    </ligand>
</feature>
<evidence type="ECO:0000256" key="1">
    <source>
        <dbReference type="ARBA" id="ARBA00005165"/>
    </source>
</evidence>
<evidence type="ECO:0000256" key="7">
    <source>
        <dbReference type="ARBA" id="ARBA00047851"/>
    </source>
</evidence>
<feature type="binding site" evidence="9">
    <location>
        <begin position="195"/>
        <end position="196"/>
    </location>
    <ligand>
        <name>2-[(2R,5Z)-2-carboxy-4-methylthiazol-5(2H)-ylidene]ethyl phosphate</name>
        <dbReference type="ChEBI" id="CHEBI:62899"/>
    </ligand>
</feature>
<dbReference type="PANTHER" id="PTHR20857:SF15">
    <property type="entry name" value="THIAMINE-PHOSPHATE SYNTHASE"/>
    <property type="match status" value="1"/>
</dbReference>
<comment type="pathway">
    <text evidence="1 9 11">Cofactor biosynthesis; thiamine diphosphate biosynthesis; thiamine phosphate from 4-amino-2-methyl-5-diphosphomethylpyrimidine and 4-methyl-5-(2-phosphoethyl)-thiazole: step 1/1.</text>
</comment>
<dbReference type="InterPro" id="IPR034291">
    <property type="entry name" value="TMP_synthase"/>
</dbReference>
<proteinExistence type="inferred from homology"/>
<evidence type="ECO:0000256" key="9">
    <source>
        <dbReference type="HAMAP-Rule" id="MF_00097"/>
    </source>
</evidence>
<sequence>MQKFNSQLLRAYFICGSQDVPAGKTLPGLVEEALKAGITAYQFRDKGPRSTLAAAARLPLARQLHGLCQQYHVPFFVDDDVDLAQAIGAEGIHVGQSDEAIKQVVAAVHEQMMVGYSCSTLAEIIQGDHIGGIDYYGSGPIFATQSKDDADPEIGLSGLTQLVEQTNRPIVAIGGITVESLPAIAQTGAAGASVISMIASSTNIKQTVQAMLAAPWNN</sequence>
<keyword evidence="4 9" id="KW-0460">Magnesium</keyword>
<dbReference type="Gene3D" id="3.20.20.70">
    <property type="entry name" value="Aldolase class I"/>
    <property type="match status" value="1"/>
</dbReference>
<evidence type="ECO:0000256" key="3">
    <source>
        <dbReference type="ARBA" id="ARBA00022723"/>
    </source>
</evidence>
<dbReference type="Proteomes" id="UP001321741">
    <property type="component" value="Chromosome"/>
</dbReference>
<dbReference type="Pfam" id="PF02581">
    <property type="entry name" value="TMP-TENI"/>
    <property type="match status" value="1"/>
</dbReference>
<comment type="cofactor">
    <cofactor evidence="9">
        <name>Mg(2+)</name>
        <dbReference type="ChEBI" id="CHEBI:18420"/>
    </cofactor>
    <text evidence="9">Binds 1 Mg(2+) ion per subunit.</text>
</comment>
<accession>A0ABN6SPD5</accession>
<dbReference type="EC" id="2.5.1.3" evidence="9"/>
<dbReference type="PANTHER" id="PTHR20857">
    <property type="entry name" value="THIAMINE-PHOSPHATE PYROPHOSPHORYLASE"/>
    <property type="match status" value="1"/>
</dbReference>
<dbReference type="InterPro" id="IPR022998">
    <property type="entry name" value="ThiamineP_synth_TenI"/>
</dbReference>
<feature type="binding site" evidence="9">
    <location>
        <position position="98"/>
    </location>
    <ligand>
        <name>Mg(2+)</name>
        <dbReference type="ChEBI" id="CHEBI:18420"/>
    </ligand>
</feature>
<dbReference type="CDD" id="cd00564">
    <property type="entry name" value="TMP_TenI"/>
    <property type="match status" value="1"/>
</dbReference>
<evidence type="ECO:0000313" key="13">
    <source>
        <dbReference type="EMBL" id="BDR61152.1"/>
    </source>
</evidence>
<comment type="function">
    <text evidence="9">Condenses 4-methyl-5-(beta-hydroxyethyl)thiazole monophosphate (THZ-P) and 2-methyl-4-amino-5-hydroxymethyl pyrimidine pyrophosphate (HMP-PP) to form thiamine monophosphate (TMP).</text>
</comment>
<feature type="binding site" evidence="9">
    <location>
        <begin position="144"/>
        <end position="146"/>
    </location>
    <ligand>
        <name>2-[(2R,5Z)-2-carboxy-4-methylthiazol-5(2H)-ylidene]ethyl phosphate</name>
        <dbReference type="ChEBI" id="CHEBI:62899"/>
    </ligand>
</feature>
<evidence type="ECO:0000256" key="10">
    <source>
        <dbReference type="RuleBase" id="RU003826"/>
    </source>
</evidence>
<comment type="catalytic activity">
    <reaction evidence="7 9 10">
        <text>2-(2-carboxy-4-methylthiazol-5-yl)ethyl phosphate + 4-amino-2-methyl-5-(diphosphooxymethyl)pyrimidine + 2 H(+) = thiamine phosphate + CO2 + diphosphate</text>
        <dbReference type="Rhea" id="RHEA:47848"/>
        <dbReference type="ChEBI" id="CHEBI:15378"/>
        <dbReference type="ChEBI" id="CHEBI:16526"/>
        <dbReference type="ChEBI" id="CHEBI:33019"/>
        <dbReference type="ChEBI" id="CHEBI:37575"/>
        <dbReference type="ChEBI" id="CHEBI:57841"/>
        <dbReference type="ChEBI" id="CHEBI:62890"/>
        <dbReference type="EC" id="2.5.1.3"/>
    </reaction>
</comment>
<feature type="binding site" evidence="9">
    <location>
        <position position="78"/>
    </location>
    <ligand>
        <name>4-amino-2-methyl-5-(diphosphooxymethyl)pyrimidine</name>
        <dbReference type="ChEBI" id="CHEBI:57841"/>
    </ligand>
</feature>
<keyword evidence="2 9" id="KW-0808">Transferase</keyword>
<evidence type="ECO:0000313" key="14">
    <source>
        <dbReference type="Proteomes" id="UP001321741"/>
    </source>
</evidence>
<dbReference type="NCBIfam" id="TIGR00693">
    <property type="entry name" value="thiE"/>
    <property type="match status" value="1"/>
</dbReference>
<dbReference type="InterPro" id="IPR036206">
    <property type="entry name" value="ThiamineP_synth_sf"/>
</dbReference>
<evidence type="ECO:0000256" key="6">
    <source>
        <dbReference type="ARBA" id="ARBA00047334"/>
    </source>
</evidence>
<feature type="binding site" evidence="9">
    <location>
        <position position="79"/>
    </location>
    <ligand>
        <name>Mg(2+)</name>
        <dbReference type="ChEBI" id="CHEBI:18420"/>
    </ligand>
</feature>
<dbReference type="RefSeq" id="WP_317637380.1">
    <property type="nucleotide sequence ID" value="NZ_AP026803.1"/>
</dbReference>
<comment type="catalytic activity">
    <reaction evidence="6 9 10">
        <text>4-methyl-5-(2-phosphooxyethyl)-thiazole + 4-amino-2-methyl-5-(diphosphooxymethyl)pyrimidine + H(+) = thiamine phosphate + diphosphate</text>
        <dbReference type="Rhea" id="RHEA:22328"/>
        <dbReference type="ChEBI" id="CHEBI:15378"/>
        <dbReference type="ChEBI" id="CHEBI:33019"/>
        <dbReference type="ChEBI" id="CHEBI:37575"/>
        <dbReference type="ChEBI" id="CHEBI:57841"/>
        <dbReference type="ChEBI" id="CHEBI:58296"/>
        <dbReference type="EC" id="2.5.1.3"/>
    </reaction>
</comment>
<evidence type="ECO:0000256" key="5">
    <source>
        <dbReference type="ARBA" id="ARBA00022977"/>
    </source>
</evidence>
<evidence type="ECO:0000256" key="11">
    <source>
        <dbReference type="RuleBase" id="RU004253"/>
    </source>
</evidence>
<dbReference type="HAMAP" id="MF_00097">
    <property type="entry name" value="TMP_synthase"/>
    <property type="match status" value="1"/>
</dbReference>
<protein>
    <recommendedName>
        <fullName evidence="9">Thiamine-phosphate synthase</fullName>
        <shortName evidence="9">TP synthase</shortName>
        <shortName evidence="9">TPS</shortName>
        <ecNumber evidence="9">2.5.1.3</ecNumber>
    </recommendedName>
    <alternativeName>
        <fullName evidence="9">Thiamine-phosphate pyrophosphorylase</fullName>
        <shortName evidence="9">TMP pyrophosphorylase</shortName>
        <shortName evidence="9">TMP-PPase</shortName>
    </alternativeName>
</protein>
<comment type="similarity">
    <text evidence="9 10">Belongs to the thiamine-phosphate synthase family.</text>
</comment>
<feature type="binding site" evidence="9">
    <location>
        <begin position="42"/>
        <end position="46"/>
    </location>
    <ligand>
        <name>4-amino-2-methyl-5-(diphosphooxymethyl)pyrimidine</name>
        <dbReference type="ChEBI" id="CHEBI:57841"/>
    </ligand>
</feature>
<feature type="domain" description="Thiamine phosphate synthase/TenI" evidence="12">
    <location>
        <begin position="12"/>
        <end position="198"/>
    </location>
</feature>
<keyword evidence="3 9" id="KW-0479">Metal-binding</keyword>
<evidence type="ECO:0000256" key="2">
    <source>
        <dbReference type="ARBA" id="ARBA00022679"/>
    </source>
</evidence>
<organism evidence="13 14">
    <name type="scientific">Lactobacillus xylocopicola</name>
    <dbReference type="NCBI Taxonomy" id="2976676"/>
    <lineage>
        <taxon>Bacteria</taxon>
        <taxon>Bacillati</taxon>
        <taxon>Bacillota</taxon>
        <taxon>Bacilli</taxon>
        <taxon>Lactobacillales</taxon>
        <taxon>Lactobacillaceae</taxon>
        <taxon>Lactobacillus</taxon>
    </lineage>
</organism>
<keyword evidence="14" id="KW-1185">Reference proteome</keyword>
<keyword evidence="5 9" id="KW-0784">Thiamine biosynthesis</keyword>
<dbReference type="SUPFAM" id="SSF51391">
    <property type="entry name" value="Thiamin phosphate synthase"/>
    <property type="match status" value="1"/>
</dbReference>
<evidence type="ECO:0000256" key="4">
    <source>
        <dbReference type="ARBA" id="ARBA00022842"/>
    </source>
</evidence>
<dbReference type="InterPro" id="IPR013785">
    <property type="entry name" value="Aldolase_TIM"/>
</dbReference>
<name>A0ABN6SPD5_9LACO</name>
<reference evidence="13 14" key="1">
    <citation type="journal article" date="2023" name="Microbiol. Spectr.">
        <title>Symbiosis of Carpenter Bees with Uncharacterized Lactic Acid Bacteria Showing NAD Auxotrophy.</title>
        <authorList>
            <person name="Kawasaki S."/>
            <person name="Ozawa K."/>
            <person name="Mori T."/>
            <person name="Yamamoto A."/>
            <person name="Ito M."/>
            <person name="Ohkuma M."/>
            <person name="Sakamoto M."/>
            <person name="Matsutani M."/>
        </authorList>
    </citation>
    <scope>NUCLEOTIDE SEQUENCE [LARGE SCALE GENOMIC DNA]</scope>
    <source>
        <strain evidence="13 14">Kim32-2</strain>
    </source>
</reference>
<evidence type="ECO:0000259" key="12">
    <source>
        <dbReference type="Pfam" id="PF02581"/>
    </source>
</evidence>
<dbReference type="EMBL" id="AP026803">
    <property type="protein sequence ID" value="BDR61152.1"/>
    <property type="molecule type" value="Genomic_DNA"/>
</dbReference>
<comment type="catalytic activity">
    <reaction evidence="8 9 10">
        <text>2-[(2R,5Z)-2-carboxy-4-methylthiazol-5(2H)-ylidene]ethyl phosphate + 4-amino-2-methyl-5-(diphosphooxymethyl)pyrimidine + 2 H(+) = thiamine phosphate + CO2 + diphosphate</text>
        <dbReference type="Rhea" id="RHEA:47844"/>
        <dbReference type="ChEBI" id="CHEBI:15378"/>
        <dbReference type="ChEBI" id="CHEBI:16526"/>
        <dbReference type="ChEBI" id="CHEBI:33019"/>
        <dbReference type="ChEBI" id="CHEBI:37575"/>
        <dbReference type="ChEBI" id="CHEBI:57841"/>
        <dbReference type="ChEBI" id="CHEBI:62899"/>
        <dbReference type="EC" id="2.5.1.3"/>
    </reaction>
</comment>
<evidence type="ECO:0000256" key="8">
    <source>
        <dbReference type="ARBA" id="ARBA00047883"/>
    </source>
</evidence>
<gene>
    <name evidence="9 13" type="primary">thiE</name>
    <name evidence="13" type="ORF">KIM322_14130</name>
</gene>
<feature type="binding site" evidence="9">
    <location>
        <position position="175"/>
    </location>
    <ligand>
        <name>2-[(2R,5Z)-2-carboxy-4-methylthiazol-5(2H)-ylidene]ethyl phosphate</name>
        <dbReference type="ChEBI" id="CHEBI:62899"/>
    </ligand>
</feature>
<feature type="binding site" evidence="9">
    <location>
        <position position="117"/>
    </location>
    <ligand>
        <name>4-amino-2-methyl-5-(diphosphooxymethyl)pyrimidine</name>
        <dbReference type="ChEBI" id="CHEBI:57841"/>
    </ligand>
</feature>